<dbReference type="Proteomes" id="UP000239549">
    <property type="component" value="Unassembled WGS sequence"/>
</dbReference>
<feature type="domain" description="XdhC- CoxI" evidence="1">
    <location>
        <begin position="12"/>
        <end position="74"/>
    </location>
</feature>
<dbReference type="AlphaFoldDB" id="A0A2L2XG41"/>
<evidence type="ECO:0000259" key="1">
    <source>
        <dbReference type="Pfam" id="PF02625"/>
    </source>
</evidence>
<accession>A0A2L2XG41</accession>
<keyword evidence="4" id="KW-1185">Reference proteome</keyword>
<dbReference type="OrthoDB" id="9773039at2"/>
<dbReference type="PANTHER" id="PTHR30388:SF6">
    <property type="entry name" value="XANTHINE DEHYDROGENASE SUBUNIT A-RELATED"/>
    <property type="match status" value="1"/>
</dbReference>
<dbReference type="RefSeq" id="WP_104373305.1">
    <property type="nucleotide sequence ID" value="NZ_BFAV01000157.1"/>
</dbReference>
<protein>
    <submittedName>
        <fullName evidence="3">Xanthine and CO dehydrogenases maturation factor</fullName>
    </submittedName>
</protein>
<dbReference type="PANTHER" id="PTHR30388">
    <property type="entry name" value="ALDEHYDE OXIDOREDUCTASE MOLYBDENUM COFACTOR ASSEMBLY PROTEIN"/>
    <property type="match status" value="1"/>
</dbReference>
<dbReference type="Pfam" id="PF13478">
    <property type="entry name" value="XdhC_C"/>
    <property type="match status" value="1"/>
</dbReference>
<proteinExistence type="predicted"/>
<evidence type="ECO:0000313" key="3">
    <source>
        <dbReference type="EMBL" id="GBF35218.1"/>
    </source>
</evidence>
<dbReference type="InterPro" id="IPR052698">
    <property type="entry name" value="MoCofactor_Util/Proc"/>
</dbReference>
<comment type="caution">
    <text evidence="3">The sequence shown here is derived from an EMBL/GenBank/DDBJ whole genome shotgun (WGS) entry which is preliminary data.</text>
</comment>
<dbReference type="InterPro" id="IPR027051">
    <property type="entry name" value="XdhC_Rossmann_dom"/>
</dbReference>
<sequence length="341" mass="36672">MKAIIKDICSLLNSGESFSLATILSQSGSSPRTAGTKMIVRSDGSILGTIGGGLLEAQVMRLASDVLQSPRAVTRVFNLTGKDAGQMDMICGGRLEVLVDYLDASDVSTVDAYNAMELAVDNRERTMLVTPIPAAEEDASYGKPCLVKGDGILPGGLPELISQSGGRRPEVVTAGEKRFLVEPACDLGTVYIFGAGHVSQKIAPLATLVDFRTVVLDDRGEFANRERFPTADRVMVLDTFERALEGLEIDRDSYLVIVTRGHAHDKTVLGQALKTNAGYIGMIGSRRKRDAIYKALSAEGFARDEFARVYCPIGLEIEAETPEEIAVSVMAELIKVRAELG</sequence>
<dbReference type="EMBL" id="BFAV01000157">
    <property type="protein sequence ID" value="GBF35218.1"/>
    <property type="molecule type" value="Genomic_DNA"/>
</dbReference>
<evidence type="ECO:0000313" key="4">
    <source>
        <dbReference type="Proteomes" id="UP000239549"/>
    </source>
</evidence>
<feature type="domain" description="XdhC Rossmann" evidence="2">
    <location>
        <begin position="190"/>
        <end position="333"/>
    </location>
</feature>
<evidence type="ECO:0000259" key="2">
    <source>
        <dbReference type="Pfam" id="PF13478"/>
    </source>
</evidence>
<name>A0A2L2XG41_9FIRM</name>
<reference evidence="4" key="1">
    <citation type="submission" date="2018-02" db="EMBL/GenBank/DDBJ databases">
        <title>Genome sequence of Desulfocucumis palustris strain NAW-5.</title>
        <authorList>
            <person name="Watanabe M."/>
            <person name="Kojima H."/>
            <person name="Fukui M."/>
        </authorList>
    </citation>
    <scope>NUCLEOTIDE SEQUENCE [LARGE SCALE GENOMIC DNA]</scope>
    <source>
        <strain evidence="4">NAW-5</strain>
    </source>
</reference>
<dbReference type="InterPro" id="IPR003777">
    <property type="entry name" value="XdhC_CoxI"/>
</dbReference>
<dbReference type="Gene3D" id="3.40.50.720">
    <property type="entry name" value="NAD(P)-binding Rossmann-like Domain"/>
    <property type="match status" value="1"/>
</dbReference>
<organism evidence="3 4">
    <name type="scientific">Desulfocucumis palustris</name>
    <dbReference type="NCBI Taxonomy" id="1898651"/>
    <lineage>
        <taxon>Bacteria</taxon>
        <taxon>Bacillati</taxon>
        <taxon>Bacillota</taxon>
        <taxon>Clostridia</taxon>
        <taxon>Eubacteriales</taxon>
        <taxon>Desulfocucumaceae</taxon>
        <taxon>Desulfocucumis</taxon>
    </lineage>
</organism>
<gene>
    <name evidence="3" type="ORF">DCCM_4341</name>
</gene>
<dbReference type="NCBIfam" id="NF045664">
    <property type="entry name" value="XdhC_rel_AOR"/>
    <property type="match status" value="1"/>
</dbReference>
<dbReference type="Pfam" id="PF02625">
    <property type="entry name" value="XdhC_CoxI"/>
    <property type="match status" value="1"/>
</dbReference>